<dbReference type="AlphaFoldDB" id="A0AAD7EMN5"/>
<proteinExistence type="predicted"/>
<protein>
    <recommendedName>
        <fullName evidence="1">Ribonuclease H1 N-terminal domain-containing protein</fullName>
    </recommendedName>
</protein>
<dbReference type="InterPro" id="IPR009027">
    <property type="entry name" value="Ribosomal_bL9/RNase_H1_N"/>
</dbReference>
<dbReference type="Proteomes" id="UP001218218">
    <property type="component" value="Unassembled WGS sequence"/>
</dbReference>
<feature type="domain" description="Ribonuclease H1 N-terminal" evidence="1">
    <location>
        <begin position="39"/>
        <end position="73"/>
    </location>
</feature>
<evidence type="ECO:0000313" key="2">
    <source>
        <dbReference type="EMBL" id="KAJ7340643.1"/>
    </source>
</evidence>
<comment type="caution">
    <text evidence="2">The sequence shown here is derived from an EMBL/GenBank/DDBJ whole genome shotgun (WGS) entry which is preliminary data.</text>
</comment>
<keyword evidence="3" id="KW-1185">Reference proteome</keyword>
<sequence>MVPNETTEGHDPRYWCLPPVHYEPDAVSAVGGGYEYHLVMRGREVGVWKDWTVAQAMVSGFPNSGHKRHHSYEACVAEWQRHWLLGVHPHPVASRLPSKSASTPQKEVAASSITTVSSISPISSVATGISTMSMTERGSTPHLNAHPSPRYYAISGGGQVYSTKHAAKLAFDRDVEDGGEPNLLLTEDFDVVLVFAEGDM</sequence>
<dbReference type="Pfam" id="PF01693">
    <property type="entry name" value="Cauli_VI"/>
    <property type="match status" value="1"/>
</dbReference>
<dbReference type="EMBL" id="JARIHO010000026">
    <property type="protein sequence ID" value="KAJ7340643.1"/>
    <property type="molecule type" value="Genomic_DNA"/>
</dbReference>
<name>A0AAD7EMN5_9AGAR</name>
<evidence type="ECO:0000259" key="1">
    <source>
        <dbReference type="Pfam" id="PF01693"/>
    </source>
</evidence>
<accession>A0AAD7EMN5</accession>
<dbReference type="Gene3D" id="3.40.970.10">
    <property type="entry name" value="Ribonuclease H1, N-terminal domain"/>
    <property type="match status" value="1"/>
</dbReference>
<dbReference type="SUPFAM" id="SSF55658">
    <property type="entry name" value="L9 N-domain-like"/>
    <property type="match status" value="1"/>
</dbReference>
<gene>
    <name evidence="2" type="ORF">DFH08DRAFT_874935</name>
</gene>
<dbReference type="InterPro" id="IPR011320">
    <property type="entry name" value="RNase_H1_N"/>
</dbReference>
<dbReference type="InterPro" id="IPR037056">
    <property type="entry name" value="RNase_H1_N_sf"/>
</dbReference>
<evidence type="ECO:0000313" key="3">
    <source>
        <dbReference type="Proteomes" id="UP001218218"/>
    </source>
</evidence>
<organism evidence="2 3">
    <name type="scientific">Mycena albidolilacea</name>
    <dbReference type="NCBI Taxonomy" id="1033008"/>
    <lineage>
        <taxon>Eukaryota</taxon>
        <taxon>Fungi</taxon>
        <taxon>Dikarya</taxon>
        <taxon>Basidiomycota</taxon>
        <taxon>Agaricomycotina</taxon>
        <taxon>Agaricomycetes</taxon>
        <taxon>Agaricomycetidae</taxon>
        <taxon>Agaricales</taxon>
        <taxon>Marasmiineae</taxon>
        <taxon>Mycenaceae</taxon>
        <taxon>Mycena</taxon>
    </lineage>
</organism>
<reference evidence="2" key="1">
    <citation type="submission" date="2023-03" db="EMBL/GenBank/DDBJ databases">
        <title>Massive genome expansion in bonnet fungi (Mycena s.s.) driven by repeated elements and novel gene families across ecological guilds.</title>
        <authorList>
            <consortium name="Lawrence Berkeley National Laboratory"/>
            <person name="Harder C.B."/>
            <person name="Miyauchi S."/>
            <person name="Viragh M."/>
            <person name="Kuo A."/>
            <person name="Thoen E."/>
            <person name="Andreopoulos B."/>
            <person name="Lu D."/>
            <person name="Skrede I."/>
            <person name="Drula E."/>
            <person name="Henrissat B."/>
            <person name="Morin E."/>
            <person name="Kohler A."/>
            <person name="Barry K."/>
            <person name="LaButti K."/>
            <person name="Morin E."/>
            <person name="Salamov A."/>
            <person name="Lipzen A."/>
            <person name="Mereny Z."/>
            <person name="Hegedus B."/>
            <person name="Baldrian P."/>
            <person name="Stursova M."/>
            <person name="Weitz H."/>
            <person name="Taylor A."/>
            <person name="Grigoriev I.V."/>
            <person name="Nagy L.G."/>
            <person name="Martin F."/>
            <person name="Kauserud H."/>
        </authorList>
    </citation>
    <scope>NUCLEOTIDE SEQUENCE</scope>
    <source>
        <strain evidence="2">CBHHK002</strain>
    </source>
</reference>